<organism evidence="2 3">
    <name type="scientific">Actinopolymorpha pittospori</name>
    <dbReference type="NCBI Taxonomy" id="648752"/>
    <lineage>
        <taxon>Bacteria</taxon>
        <taxon>Bacillati</taxon>
        <taxon>Actinomycetota</taxon>
        <taxon>Actinomycetes</taxon>
        <taxon>Propionibacteriales</taxon>
        <taxon>Actinopolymorphaceae</taxon>
        <taxon>Actinopolymorpha</taxon>
    </lineage>
</organism>
<accession>A0A927MUA1</accession>
<feature type="transmembrane region" description="Helical" evidence="1">
    <location>
        <begin position="154"/>
        <end position="176"/>
    </location>
</feature>
<comment type="caution">
    <text evidence="2">The sequence shown here is derived from an EMBL/GenBank/DDBJ whole genome shotgun (WGS) entry which is preliminary data.</text>
</comment>
<evidence type="ECO:0000256" key="1">
    <source>
        <dbReference type="SAM" id="Phobius"/>
    </source>
</evidence>
<name>A0A927MUA1_9ACTN</name>
<dbReference type="Proteomes" id="UP000638648">
    <property type="component" value="Unassembled WGS sequence"/>
</dbReference>
<keyword evidence="1" id="KW-0472">Membrane</keyword>
<feature type="transmembrane region" description="Helical" evidence="1">
    <location>
        <begin position="80"/>
        <end position="101"/>
    </location>
</feature>
<keyword evidence="3" id="KW-1185">Reference proteome</keyword>
<gene>
    <name evidence="2" type="ORF">HEB94_002226</name>
</gene>
<dbReference type="RefSeq" id="WP_192749729.1">
    <property type="nucleotide sequence ID" value="NZ_BAABJL010000199.1"/>
</dbReference>
<proteinExistence type="predicted"/>
<reference evidence="2" key="1">
    <citation type="submission" date="2020-10" db="EMBL/GenBank/DDBJ databases">
        <title>Sequencing the genomes of 1000 actinobacteria strains.</title>
        <authorList>
            <person name="Klenk H.-P."/>
        </authorList>
    </citation>
    <scope>NUCLEOTIDE SEQUENCE</scope>
    <source>
        <strain evidence="2">DSM 45354</strain>
    </source>
</reference>
<keyword evidence="1" id="KW-0812">Transmembrane</keyword>
<feature type="transmembrane region" description="Helical" evidence="1">
    <location>
        <begin position="33"/>
        <end position="50"/>
    </location>
</feature>
<sequence length="186" mass="18912">MRVGPRTAGLFAGACGLALALVTIWVLPADSRGWVGIPATLAVLVGLLGLVERALAALVPVGLGLVALGAMFAADSGRLPVPTAALMGLLGLAYLAFLELAETLMNDTGWERGGVGTTSASLAGWVRTLTPIFAVALVGVVVLSVVLLEPLQPAAALVVTAPILLAVAVVLGLAHFTRRRPTDPPR</sequence>
<dbReference type="EMBL" id="JADBEM010000001">
    <property type="protein sequence ID" value="MBE1605378.1"/>
    <property type="molecule type" value="Genomic_DNA"/>
</dbReference>
<evidence type="ECO:0000313" key="3">
    <source>
        <dbReference type="Proteomes" id="UP000638648"/>
    </source>
</evidence>
<dbReference type="AlphaFoldDB" id="A0A927MUA1"/>
<feature type="transmembrane region" description="Helical" evidence="1">
    <location>
        <begin position="122"/>
        <end position="148"/>
    </location>
</feature>
<feature type="transmembrane region" description="Helical" evidence="1">
    <location>
        <begin position="7"/>
        <end position="27"/>
    </location>
</feature>
<feature type="transmembrane region" description="Helical" evidence="1">
    <location>
        <begin position="55"/>
        <end position="74"/>
    </location>
</feature>
<keyword evidence="1" id="KW-1133">Transmembrane helix</keyword>
<evidence type="ECO:0000313" key="2">
    <source>
        <dbReference type="EMBL" id="MBE1605378.1"/>
    </source>
</evidence>
<protein>
    <submittedName>
        <fullName evidence="2">Uncharacterized protein</fullName>
    </submittedName>
</protein>